<dbReference type="EMBL" id="LFJN01000021">
    <property type="protein sequence ID" value="KPI37827.1"/>
    <property type="molecule type" value="Genomic_DNA"/>
</dbReference>
<dbReference type="InterPro" id="IPR053279">
    <property type="entry name" value="EMC_subunit"/>
</dbReference>
<keyword evidence="8" id="KW-1185">Reference proteome</keyword>
<evidence type="ECO:0000313" key="7">
    <source>
        <dbReference type="EMBL" id="KPI37827.1"/>
    </source>
</evidence>
<dbReference type="AlphaFoldDB" id="A0A0N1HLF1"/>
<evidence type="ECO:0000256" key="2">
    <source>
        <dbReference type="ARBA" id="ARBA00006109"/>
    </source>
</evidence>
<organism evidence="7 8">
    <name type="scientific">Cyphellophora attinorum</name>
    <dbReference type="NCBI Taxonomy" id="1664694"/>
    <lineage>
        <taxon>Eukaryota</taxon>
        <taxon>Fungi</taxon>
        <taxon>Dikarya</taxon>
        <taxon>Ascomycota</taxon>
        <taxon>Pezizomycotina</taxon>
        <taxon>Eurotiomycetes</taxon>
        <taxon>Chaetothyriomycetidae</taxon>
        <taxon>Chaetothyriales</taxon>
        <taxon>Cyphellophoraceae</taxon>
        <taxon>Cyphellophora</taxon>
    </lineage>
</organism>
<gene>
    <name evidence="7" type="ORF">AB675_3060</name>
</gene>
<evidence type="ECO:0008006" key="9">
    <source>
        <dbReference type="Google" id="ProtNLM"/>
    </source>
</evidence>
<feature type="chain" id="PRO_5005873427" description="ER membrane protein complex subunit 5" evidence="6">
    <location>
        <begin position="20"/>
        <end position="123"/>
    </location>
</feature>
<protein>
    <recommendedName>
        <fullName evidence="9">ER membrane protein complex subunit 5</fullName>
    </recommendedName>
</protein>
<comment type="caution">
    <text evidence="7">The sequence shown here is derived from an EMBL/GenBank/DDBJ whole genome shotgun (WGS) entry which is preliminary data.</text>
</comment>
<keyword evidence="3" id="KW-0812">Transmembrane</keyword>
<evidence type="ECO:0000256" key="1">
    <source>
        <dbReference type="ARBA" id="ARBA00004127"/>
    </source>
</evidence>
<evidence type="ECO:0000256" key="4">
    <source>
        <dbReference type="ARBA" id="ARBA00022989"/>
    </source>
</evidence>
<dbReference type="PANTHER" id="PTHR28144">
    <property type="entry name" value="ER MEMBRANE PROTEIN COMPLEX SUBUNIT 5"/>
    <property type="match status" value="1"/>
</dbReference>
<dbReference type="Pfam" id="PF10270">
    <property type="entry name" value="MMgT"/>
    <property type="match status" value="1"/>
</dbReference>
<dbReference type="GO" id="GO:0034975">
    <property type="term" value="P:protein folding in endoplasmic reticulum"/>
    <property type="evidence" value="ECO:0007669"/>
    <property type="project" value="TreeGrafter"/>
</dbReference>
<dbReference type="VEuPathDB" id="FungiDB:AB675_3060"/>
<keyword evidence="6" id="KW-0732">Signal</keyword>
<dbReference type="Proteomes" id="UP000038010">
    <property type="component" value="Unassembled WGS sequence"/>
</dbReference>
<sequence length="123" mass="13221">MSLLSRFMVLVGILSLFHAHEFSALSSRRASSPTKSSTTLPVDIQVETIIAVGLACLGLVLGSPSLKPISWSTRAGKIEKGDKEAGFNPFAGLEERVGFMDIRAKRAEFTQWVQQGQGGGQKS</sequence>
<reference evidence="7 8" key="1">
    <citation type="submission" date="2015-06" db="EMBL/GenBank/DDBJ databases">
        <title>Draft genome of the ant-associated black yeast Phialophora attae CBS 131958.</title>
        <authorList>
            <person name="Moreno L.F."/>
            <person name="Stielow B.J."/>
            <person name="de Hoog S."/>
            <person name="Vicente V.A."/>
            <person name="Weiss V.A."/>
            <person name="de Vries M."/>
            <person name="Cruz L.M."/>
            <person name="Souza E.M."/>
        </authorList>
    </citation>
    <scope>NUCLEOTIDE SEQUENCE [LARGE SCALE GENOMIC DNA]</scope>
    <source>
        <strain evidence="7 8">CBS 131958</strain>
    </source>
</reference>
<dbReference type="RefSeq" id="XP_017997790.1">
    <property type="nucleotide sequence ID" value="XM_018143082.1"/>
</dbReference>
<name>A0A0N1HLF1_9EURO</name>
<dbReference type="GO" id="GO:0072546">
    <property type="term" value="C:EMC complex"/>
    <property type="evidence" value="ECO:0007669"/>
    <property type="project" value="TreeGrafter"/>
</dbReference>
<evidence type="ECO:0000256" key="5">
    <source>
        <dbReference type="ARBA" id="ARBA00023136"/>
    </source>
</evidence>
<dbReference type="STRING" id="1664694.A0A0N1HLF1"/>
<keyword evidence="4" id="KW-1133">Transmembrane helix</keyword>
<dbReference type="PANTHER" id="PTHR28144:SF1">
    <property type="entry name" value="ER MEMBRANE PROTEIN COMPLEX SUBUNIT 5"/>
    <property type="match status" value="1"/>
</dbReference>
<evidence type="ECO:0000256" key="3">
    <source>
        <dbReference type="ARBA" id="ARBA00022692"/>
    </source>
</evidence>
<feature type="signal peptide" evidence="6">
    <location>
        <begin position="1"/>
        <end position="19"/>
    </location>
</feature>
<comment type="similarity">
    <text evidence="2">Belongs to the membrane magnesium transporter (TC 1.A.67) family.</text>
</comment>
<dbReference type="OrthoDB" id="44756at2759"/>
<dbReference type="GeneID" id="28734962"/>
<dbReference type="InterPro" id="IPR018937">
    <property type="entry name" value="MMgT"/>
</dbReference>
<evidence type="ECO:0000313" key="8">
    <source>
        <dbReference type="Proteomes" id="UP000038010"/>
    </source>
</evidence>
<accession>A0A0N1HLF1</accession>
<proteinExistence type="inferred from homology"/>
<comment type="subcellular location">
    <subcellularLocation>
        <location evidence="1">Endomembrane system</location>
        <topology evidence="1">Multi-pass membrane protein</topology>
    </subcellularLocation>
</comment>
<keyword evidence="5" id="KW-0472">Membrane</keyword>
<evidence type="ECO:0000256" key="6">
    <source>
        <dbReference type="SAM" id="SignalP"/>
    </source>
</evidence>